<dbReference type="InParanoid" id="A0A163KPH5"/>
<evidence type="ECO:0000313" key="3">
    <source>
        <dbReference type="EMBL" id="SAM09793.1"/>
    </source>
</evidence>
<keyword evidence="2" id="KW-0812">Transmembrane</keyword>
<evidence type="ECO:0000256" key="2">
    <source>
        <dbReference type="SAM" id="Phobius"/>
    </source>
</evidence>
<keyword evidence="4" id="KW-1185">Reference proteome</keyword>
<gene>
    <name evidence="3" type="primary">ABSGL_15502.1 scaffold 17607</name>
</gene>
<feature type="region of interest" description="Disordered" evidence="1">
    <location>
        <begin position="1"/>
        <end position="94"/>
    </location>
</feature>
<accession>A0A163KPH5</accession>
<evidence type="ECO:0000256" key="1">
    <source>
        <dbReference type="SAM" id="MobiDB-lite"/>
    </source>
</evidence>
<dbReference type="OrthoDB" id="2289797at2759"/>
<keyword evidence="2" id="KW-0472">Membrane</keyword>
<evidence type="ECO:0008006" key="5">
    <source>
        <dbReference type="Google" id="ProtNLM"/>
    </source>
</evidence>
<evidence type="ECO:0000313" key="4">
    <source>
        <dbReference type="Proteomes" id="UP000078561"/>
    </source>
</evidence>
<feature type="compositionally biased region" description="Pro residues" evidence="1">
    <location>
        <begin position="17"/>
        <end position="31"/>
    </location>
</feature>
<organism evidence="3">
    <name type="scientific">Absidia glauca</name>
    <name type="common">Pin mould</name>
    <dbReference type="NCBI Taxonomy" id="4829"/>
    <lineage>
        <taxon>Eukaryota</taxon>
        <taxon>Fungi</taxon>
        <taxon>Fungi incertae sedis</taxon>
        <taxon>Mucoromycota</taxon>
        <taxon>Mucoromycotina</taxon>
        <taxon>Mucoromycetes</taxon>
        <taxon>Mucorales</taxon>
        <taxon>Cunninghamellaceae</taxon>
        <taxon>Absidia</taxon>
    </lineage>
</organism>
<feature type="transmembrane region" description="Helical" evidence="2">
    <location>
        <begin position="176"/>
        <end position="194"/>
    </location>
</feature>
<name>A0A163KPH5_ABSGL</name>
<dbReference type="Proteomes" id="UP000078561">
    <property type="component" value="Unassembled WGS sequence"/>
</dbReference>
<proteinExistence type="predicted"/>
<protein>
    <recommendedName>
        <fullName evidence="5">Adhesin domain-containing protein</fullName>
    </recommendedName>
</protein>
<feature type="region of interest" description="Disordered" evidence="1">
    <location>
        <begin position="106"/>
        <end position="137"/>
    </location>
</feature>
<sequence>MLPSKVLYGRDKKPVPENGPPDTQFPPPPPYSEHNPDYIGYSGHERTPTAPPASLIHDNGDYDASSSAAPTFYPMPSPSSPASSGHHNNYGAVPARYVPDADEHIHSGYTPFIGNPPQQQQQQQSQPLLSPPSLSLSSPPSLLQTSWNGLVKTLGNWKKKSNHFFHDTKKKWRKKWTLYLIGIFVLVLFSSLILCKDDDDDAPPFVPGKVQSTVILTSPYPLTPFHTDYNNPDDLAHLPVSELTTLRIDFTTHSGELHIVSTEHPVTWLSFSTQKRLPIGDGGHRFELESTFTRSLDNKTLDVMIKNDHTSGQIVSILYVSRHDRQKGQLVVEVGDQAVYLVSQNPDAMVQDIDLTLKGSTEGVKFPSSSNGYWKGRSLRLKLLQGSTDSFVVPRLEASDTIELDVSGVAGGDIHMDQSIKAGRLIKLRTRNGSIVMSPPAVMQAESIDLATTNSKLAVAGLQPTKSCSLRSVNGHIEATLLAKDDDTRLELLKAHTENAAIHLTVLSSQIKQTSLVSNLGSITMHATQTFDGLFDVQTSLGKSSVEDPGQDRIKFDVFGKTVKQGRRGTGSRDHQINLYSFAGSTRLVFDQ</sequence>
<keyword evidence="2" id="KW-1133">Transmembrane helix</keyword>
<feature type="compositionally biased region" description="Low complexity" evidence="1">
    <location>
        <begin position="116"/>
        <end position="137"/>
    </location>
</feature>
<dbReference type="EMBL" id="LT555210">
    <property type="protein sequence ID" value="SAM09793.1"/>
    <property type="molecule type" value="Genomic_DNA"/>
</dbReference>
<dbReference type="AlphaFoldDB" id="A0A163KPH5"/>
<reference evidence="3" key="1">
    <citation type="submission" date="2016-04" db="EMBL/GenBank/DDBJ databases">
        <authorList>
            <person name="Evans L.H."/>
            <person name="Alamgir A."/>
            <person name="Owens N."/>
            <person name="Weber N.D."/>
            <person name="Virtaneva K."/>
            <person name="Barbian K."/>
            <person name="Babar A."/>
            <person name="Rosenke K."/>
        </authorList>
    </citation>
    <scope>NUCLEOTIDE SEQUENCE [LARGE SCALE GENOMIC DNA]</scope>
    <source>
        <strain evidence="3">CBS 101.48</strain>
    </source>
</reference>